<gene>
    <name evidence="11" type="ORF">R3P96_22830</name>
</gene>
<evidence type="ECO:0000256" key="2">
    <source>
        <dbReference type="ARBA" id="ARBA00022448"/>
    </source>
</evidence>
<sequence length="608" mass="65499">MNRSAGKLLRSPLFLIVGAVLLWFIGAFLIYPNLRLLGQVFLPDGNLSFIAVERLLSSDRAMASLRNSLALAIVLSVTVNAVGIFIVLVTRYFDIRGSKILSIGYATTLIYGGIVLVAGYKFIYGQNGIVTTAVRRLWPGLDAGWFSGMFAVVFVMTFASTGYHLLFLSSAMAKVDFSTIEAASMMGASNWAVLRSVVLPTLRPMIFAITILTFLGGLGALAAPQVLGGQDFQTITPLILAFASAPSSRDLAATLAIVLGLATIVLLMVMNKLEKGGTYFSVSKVPATMKKQNIENPVVNAVVHVVAYALFAVYTLPPLLIIVFSFTDAAAIQSASLSWDSFTLSNYAQVLTDYTNLWPLLVSIGYSATATVVVVFGMLFVARIVQRYRNPITSAIQYLLLIPWILPSTMIALGLIVAFDHSEWMVGNVVLTGTVSILAIAYVIVKIPFTMRVMQAAYASVPDQLEEAAAILGASTFTTFRRVLFPIVAPTAAAVAALNFNSLLDDYDMAVFLSHPLYQPLGIVIKNATTSETLNDATALTFVYTVILMVITGTTMYLVYGRSSRSRGSERRSRATALQPHSATPHTPTRTLVTTVAAPVSSGATQEK</sequence>
<feature type="transmembrane region" description="Helical" evidence="8">
    <location>
        <begin position="539"/>
        <end position="560"/>
    </location>
</feature>
<feature type="domain" description="ABC transmembrane type-1" evidence="10">
    <location>
        <begin position="65"/>
        <end position="270"/>
    </location>
</feature>
<protein>
    <submittedName>
        <fullName evidence="11">Iron ABC transporter permease</fullName>
    </submittedName>
</protein>
<evidence type="ECO:0000256" key="9">
    <source>
        <dbReference type="SAM" id="MobiDB-lite"/>
    </source>
</evidence>
<dbReference type="RefSeq" id="WP_317566261.1">
    <property type="nucleotide sequence ID" value="NZ_JAWLJX010000011.1"/>
</dbReference>
<evidence type="ECO:0000256" key="4">
    <source>
        <dbReference type="ARBA" id="ARBA00022519"/>
    </source>
</evidence>
<feature type="transmembrane region" description="Helical" evidence="8">
    <location>
        <begin position="298"/>
        <end position="316"/>
    </location>
</feature>
<evidence type="ECO:0000256" key="7">
    <source>
        <dbReference type="ARBA" id="ARBA00023136"/>
    </source>
</evidence>
<evidence type="ECO:0000313" key="11">
    <source>
        <dbReference type="EMBL" id="MDV6264181.1"/>
    </source>
</evidence>
<feature type="domain" description="ABC transmembrane type-1" evidence="10">
    <location>
        <begin position="360"/>
        <end position="555"/>
    </location>
</feature>
<comment type="subcellular location">
    <subcellularLocation>
        <location evidence="1">Cell inner membrane</location>
        <topology evidence="1">Multi-pass membrane protein</topology>
    </subcellularLocation>
    <subcellularLocation>
        <location evidence="8">Cell membrane</location>
        <topology evidence="8">Multi-pass membrane protein</topology>
    </subcellularLocation>
</comment>
<feature type="transmembrane region" description="Helical" evidence="8">
    <location>
        <begin position="12"/>
        <end position="31"/>
    </location>
</feature>
<evidence type="ECO:0000256" key="1">
    <source>
        <dbReference type="ARBA" id="ARBA00004429"/>
    </source>
</evidence>
<evidence type="ECO:0000256" key="5">
    <source>
        <dbReference type="ARBA" id="ARBA00022692"/>
    </source>
</evidence>
<name>A0ABU4BJ07_9NOCA</name>
<evidence type="ECO:0000256" key="6">
    <source>
        <dbReference type="ARBA" id="ARBA00022989"/>
    </source>
</evidence>
<feature type="transmembrane region" description="Helical" evidence="8">
    <location>
        <begin position="425"/>
        <end position="445"/>
    </location>
</feature>
<feature type="region of interest" description="Disordered" evidence="9">
    <location>
        <begin position="568"/>
        <end position="590"/>
    </location>
</feature>
<dbReference type="SUPFAM" id="SSF161098">
    <property type="entry name" value="MetI-like"/>
    <property type="match status" value="2"/>
</dbReference>
<dbReference type="InterPro" id="IPR000515">
    <property type="entry name" value="MetI-like"/>
</dbReference>
<dbReference type="PANTHER" id="PTHR43357">
    <property type="entry name" value="INNER MEMBRANE ABC TRANSPORTER PERMEASE PROTEIN YDCV"/>
    <property type="match status" value="1"/>
</dbReference>
<dbReference type="CDD" id="cd06261">
    <property type="entry name" value="TM_PBP2"/>
    <property type="match status" value="2"/>
</dbReference>
<keyword evidence="12" id="KW-1185">Reference proteome</keyword>
<dbReference type="InterPro" id="IPR035906">
    <property type="entry name" value="MetI-like_sf"/>
</dbReference>
<keyword evidence="2 8" id="KW-0813">Transport</keyword>
<feature type="transmembrane region" description="Helical" evidence="8">
    <location>
        <begin position="205"/>
        <end position="223"/>
    </location>
</feature>
<dbReference type="Pfam" id="PF00528">
    <property type="entry name" value="BPD_transp_1"/>
    <property type="match status" value="2"/>
</dbReference>
<evidence type="ECO:0000313" key="12">
    <source>
        <dbReference type="Proteomes" id="UP001185755"/>
    </source>
</evidence>
<feature type="transmembrane region" description="Helical" evidence="8">
    <location>
        <begin position="143"/>
        <end position="168"/>
    </location>
</feature>
<keyword evidence="5 8" id="KW-0812">Transmembrane</keyword>
<feature type="transmembrane region" description="Helical" evidence="8">
    <location>
        <begin position="101"/>
        <end position="123"/>
    </location>
</feature>
<feature type="transmembrane region" description="Helical" evidence="8">
    <location>
        <begin position="483"/>
        <end position="504"/>
    </location>
</feature>
<keyword evidence="6 8" id="KW-1133">Transmembrane helix</keyword>
<dbReference type="PROSITE" id="PS50928">
    <property type="entry name" value="ABC_TM1"/>
    <property type="match status" value="2"/>
</dbReference>
<feature type="transmembrane region" description="Helical" evidence="8">
    <location>
        <begin position="251"/>
        <end position="270"/>
    </location>
</feature>
<feature type="transmembrane region" description="Helical" evidence="8">
    <location>
        <begin position="69"/>
        <end position="89"/>
    </location>
</feature>
<accession>A0ABU4BJ07</accession>
<feature type="transmembrane region" description="Helical" evidence="8">
    <location>
        <begin position="398"/>
        <end position="419"/>
    </location>
</feature>
<organism evidence="11 12">
    <name type="scientific">Rhodococcoides yunnanense</name>
    <dbReference type="NCBI Taxonomy" id="278209"/>
    <lineage>
        <taxon>Bacteria</taxon>
        <taxon>Bacillati</taxon>
        <taxon>Actinomycetota</taxon>
        <taxon>Actinomycetes</taxon>
        <taxon>Mycobacteriales</taxon>
        <taxon>Nocardiaceae</taxon>
        <taxon>Rhodococcoides</taxon>
    </lineage>
</organism>
<evidence type="ECO:0000259" key="10">
    <source>
        <dbReference type="PROSITE" id="PS50928"/>
    </source>
</evidence>
<evidence type="ECO:0000256" key="8">
    <source>
        <dbReference type="RuleBase" id="RU363032"/>
    </source>
</evidence>
<dbReference type="PANTHER" id="PTHR43357:SF4">
    <property type="entry name" value="INNER MEMBRANE ABC TRANSPORTER PERMEASE PROTEIN YDCV"/>
    <property type="match status" value="1"/>
</dbReference>
<comment type="caution">
    <text evidence="11">The sequence shown here is derived from an EMBL/GenBank/DDBJ whole genome shotgun (WGS) entry which is preliminary data.</text>
</comment>
<reference evidence="11 12" key="1">
    <citation type="submission" date="2023-10" db="EMBL/GenBank/DDBJ databases">
        <title>Development of a sustainable strategy for remediation of hydrocarbon-contaminated territories based on the waste exchange concept.</title>
        <authorList>
            <person name="Krivoruchko A."/>
        </authorList>
    </citation>
    <scope>NUCLEOTIDE SEQUENCE [LARGE SCALE GENOMIC DNA]</scope>
    <source>
        <strain evidence="11 12">IEGM 1323</strain>
    </source>
</reference>
<dbReference type="EMBL" id="JAWLJX010000011">
    <property type="protein sequence ID" value="MDV6264181.1"/>
    <property type="molecule type" value="Genomic_DNA"/>
</dbReference>
<dbReference type="Gene3D" id="1.10.3720.10">
    <property type="entry name" value="MetI-like"/>
    <property type="match status" value="2"/>
</dbReference>
<feature type="transmembrane region" description="Helical" evidence="8">
    <location>
        <begin position="364"/>
        <end position="386"/>
    </location>
</feature>
<dbReference type="Proteomes" id="UP001185755">
    <property type="component" value="Unassembled WGS sequence"/>
</dbReference>
<keyword evidence="3" id="KW-1003">Cell membrane</keyword>
<keyword evidence="7 8" id="KW-0472">Membrane</keyword>
<keyword evidence="4" id="KW-0997">Cell inner membrane</keyword>
<proteinExistence type="inferred from homology"/>
<comment type="similarity">
    <text evidence="8">Belongs to the binding-protein-dependent transport system permease family.</text>
</comment>
<evidence type="ECO:0000256" key="3">
    <source>
        <dbReference type="ARBA" id="ARBA00022475"/>
    </source>
</evidence>